<proteinExistence type="predicted"/>
<dbReference type="EMBL" id="WIVE01000061">
    <property type="protein sequence ID" value="MQX37919.1"/>
    <property type="molecule type" value="Genomic_DNA"/>
</dbReference>
<dbReference type="SUPFAM" id="SSF46565">
    <property type="entry name" value="Chaperone J-domain"/>
    <property type="match status" value="1"/>
</dbReference>
<evidence type="ECO:0000313" key="5">
    <source>
        <dbReference type="Proteomes" id="UP000434582"/>
    </source>
</evidence>
<dbReference type="Proteomes" id="UP000434582">
    <property type="component" value="Unassembled WGS sequence"/>
</dbReference>
<dbReference type="PANTHER" id="PTHR43908">
    <property type="entry name" value="AT29763P-RELATED"/>
    <property type="match status" value="1"/>
</dbReference>
<dbReference type="GO" id="GO:0030544">
    <property type="term" value="F:Hsp70 protein binding"/>
    <property type="evidence" value="ECO:0007669"/>
    <property type="project" value="TreeGrafter"/>
</dbReference>
<dbReference type="PRINTS" id="PR00625">
    <property type="entry name" value="JDOMAIN"/>
</dbReference>
<protein>
    <submittedName>
        <fullName evidence="4">DnaJ domain-containing protein</fullName>
    </submittedName>
</protein>
<dbReference type="CDD" id="cd06257">
    <property type="entry name" value="DnaJ"/>
    <property type="match status" value="1"/>
</dbReference>
<reference evidence="4 5" key="1">
    <citation type="submission" date="2019-10" db="EMBL/GenBank/DDBJ databases">
        <title>Draft whole-genome sequence of the purple nonsulfur photosynthetic bacterium Roseospira navarrensis DSM 15114.</title>
        <authorList>
            <person name="Kyndt J.A."/>
            <person name="Meyer T.E."/>
        </authorList>
    </citation>
    <scope>NUCLEOTIDE SEQUENCE [LARGE SCALE GENOMIC DNA]</scope>
    <source>
        <strain evidence="4 5">DSM 15114</strain>
    </source>
</reference>
<feature type="domain" description="J" evidence="3">
    <location>
        <begin position="10"/>
        <end position="74"/>
    </location>
</feature>
<sequence>MARRNVDPKGYYAILGITPQADLDAIKRAYRARAKVLHPDRNPSPQAAQEFNALTEAYGVLRDPRGKRGYDSGLSWGPGGEASRPAATGPASTGAESGPLGLRTCQVCGRATFDLRYRVLYRVRGRGLRVERAPIAGVFCRVHADRTTVAASLSCWALGWWAIPWGPVATLAALWRNLTGGDLPASENFQLLASQARAFLARGNLVVARRLAEQARRFAHAPAERAHVTQLLETLADQPAPRRRDGAPRFGSAQMAQIAPLLLIVAVAVYIAGPSKLVATLLTDPPAPATRQAPPVAASSDEDQGPVSGRTRPSPPDDGSDAGADSGTGAGPFVGRTQPTPPAMTEAPTRPAPPLALDPAGGITPGALHAVRAPAVAVLAQPDPAARTVATLSRSTVLMVTEVTRDGAWSRVLTAKGVSGFVASDSLARVASAIPDQTR</sequence>
<dbReference type="Gene3D" id="1.10.287.110">
    <property type="entry name" value="DnaJ domain"/>
    <property type="match status" value="1"/>
</dbReference>
<keyword evidence="5" id="KW-1185">Reference proteome</keyword>
<feature type="region of interest" description="Disordered" evidence="1">
    <location>
        <begin position="288"/>
        <end position="361"/>
    </location>
</feature>
<feature type="transmembrane region" description="Helical" evidence="2">
    <location>
        <begin position="252"/>
        <end position="273"/>
    </location>
</feature>
<dbReference type="RefSeq" id="WP_153345876.1">
    <property type="nucleotide sequence ID" value="NZ_WIVE01000061.1"/>
</dbReference>
<dbReference type="InterPro" id="IPR001623">
    <property type="entry name" value="DnaJ_domain"/>
</dbReference>
<feature type="region of interest" description="Disordered" evidence="1">
    <location>
        <begin position="72"/>
        <end position="97"/>
    </location>
</feature>
<dbReference type="OrthoDB" id="7319410at2"/>
<dbReference type="Pfam" id="PF00226">
    <property type="entry name" value="DnaJ"/>
    <property type="match status" value="1"/>
</dbReference>
<dbReference type="PANTHER" id="PTHR43908:SF3">
    <property type="entry name" value="AT29763P-RELATED"/>
    <property type="match status" value="1"/>
</dbReference>
<gene>
    <name evidence="4" type="ORF">GHC57_15465</name>
</gene>
<dbReference type="Gene3D" id="2.30.30.40">
    <property type="entry name" value="SH3 Domains"/>
    <property type="match status" value="1"/>
</dbReference>
<organism evidence="4 5">
    <name type="scientific">Roseospira navarrensis</name>
    <dbReference type="NCBI Taxonomy" id="140058"/>
    <lineage>
        <taxon>Bacteria</taxon>
        <taxon>Pseudomonadati</taxon>
        <taxon>Pseudomonadota</taxon>
        <taxon>Alphaproteobacteria</taxon>
        <taxon>Rhodospirillales</taxon>
        <taxon>Rhodospirillaceae</taxon>
        <taxon>Roseospira</taxon>
    </lineage>
</organism>
<keyword evidence="2" id="KW-0472">Membrane</keyword>
<evidence type="ECO:0000259" key="3">
    <source>
        <dbReference type="PROSITE" id="PS50076"/>
    </source>
</evidence>
<evidence type="ECO:0000313" key="4">
    <source>
        <dbReference type="EMBL" id="MQX37919.1"/>
    </source>
</evidence>
<dbReference type="InterPro" id="IPR036869">
    <property type="entry name" value="J_dom_sf"/>
</dbReference>
<accession>A0A7X1ZG41</accession>
<dbReference type="SMART" id="SM00271">
    <property type="entry name" value="DnaJ"/>
    <property type="match status" value="1"/>
</dbReference>
<dbReference type="AlphaFoldDB" id="A0A7X1ZG41"/>
<evidence type="ECO:0000256" key="1">
    <source>
        <dbReference type="SAM" id="MobiDB-lite"/>
    </source>
</evidence>
<keyword evidence="2" id="KW-1133">Transmembrane helix</keyword>
<dbReference type="PROSITE" id="PS50076">
    <property type="entry name" value="DNAJ_2"/>
    <property type="match status" value="1"/>
</dbReference>
<dbReference type="InterPro" id="IPR051100">
    <property type="entry name" value="DnaJ_subfamily_B/C"/>
</dbReference>
<dbReference type="GO" id="GO:0071218">
    <property type="term" value="P:cellular response to misfolded protein"/>
    <property type="evidence" value="ECO:0007669"/>
    <property type="project" value="TreeGrafter"/>
</dbReference>
<keyword evidence="2" id="KW-0812">Transmembrane</keyword>
<name>A0A7X1ZG41_9PROT</name>
<comment type="caution">
    <text evidence="4">The sequence shown here is derived from an EMBL/GenBank/DDBJ whole genome shotgun (WGS) entry which is preliminary data.</text>
</comment>
<evidence type="ECO:0000256" key="2">
    <source>
        <dbReference type="SAM" id="Phobius"/>
    </source>
</evidence>